<evidence type="ECO:0000256" key="1">
    <source>
        <dbReference type="ARBA" id="ARBA00022553"/>
    </source>
</evidence>
<gene>
    <name evidence="6" type="ORF">ACFOSV_11150</name>
</gene>
<dbReference type="InterPro" id="IPR008207">
    <property type="entry name" value="Sig_transdc_His_kin_Hpt_dom"/>
</dbReference>
<feature type="modified residue" description="4-aspartylphosphate" evidence="3">
    <location>
        <position position="58"/>
    </location>
</feature>
<comment type="caution">
    <text evidence="6">The sequence shown here is derived from an EMBL/GenBank/DDBJ whole genome shotgun (WGS) entry which is preliminary data.</text>
</comment>
<dbReference type="PROSITE" id="PS50110">
    <property type="entry name" value="RESPONSE_REGULATORY"/>
    <property type="match status" value="1"/>
</dbReference>
<dbReference type="RefSeq" id="WP_377906092.1">
    <property type="nucleotide sequence ID" value="NZ_JBHRZS010000007.1"/>
</dbReference>
<dbReference type="SMART" id="SM00073">
    <property type="entry name" value="HPT"/>
    <property type="match status" value="1"/>
</dbReference>
<reference evidence="7" key="1">
    <citation type="journal article" date="2019" name="Int. J. Syst. Evol. Microbiol.">
        <title>The Global Catalogue of Microorganisms (GCM) 10K type strain sequencing project: providing services to taxonomists for standard genome sequencing and annotation.</title>
        <authorList>
            <consortium name="The Broad Institute Genomics Platform"/>
            <consortium name="The Broad Institute Genome Sequencing Center for Infectious Disease"/>
            <person name="Wu L."/>
            <person name="Ma J."/>
        </authorList>
    </citation>
    <scope>NUCLEOTIDE SEQUENCE [LARGE SCALE GENOMIC DNA]</scope>
    <source>
        <strain evidence="7">CCUG 60523</strain>
    </source>
</reference>
<dbReference type="Pfam" id="PF01627">
    <property type="entry name" value="Hpt"/>
    <property type="match status" value="1"/>
</dbReference>
<name>A0ABV8AUU9_9BACT</name>
<dbReference type="EMBL" id="JBHRZS010000007">
    <property type="protein sequence ID" value="MFC3880740.1"/>
    <property type="molecule type" value="Genomic_DNA"/>
</dbReference>
<feature type="domain" description="Response regulatory" evidence="4">
    <location>
        <begin position="10"/>
        <end position="119"/>
    </location>
</feature>
<dbReference type="InterPro" id="IPR050595">
    <property type="entry name" value="Bact_response_regulator"/>
</dbReference>
<dbReference type="SUPFAM" id="SSF47226">
    <property type="entry name" value="Histidine-containing phosphotransfer domain, HPT domain"/>
    <property type="match status" value="1"/>
</dbReference>
<protein>
    <submittedName>
        <fullName evidence="6">Hpt domain-containing protein</fullName>
    </submittedName>
</protein>
<organism evidence="6 7">
    <name type="scientific">Algoriphagus namhaensis</name>
    <dbReference type="NCBI Taxonomy" id="915353"/>
    <lineage>
        <taxon>Bacteria</taxon>
        <taxon>Pseudomonadati</taxon>
        <taxon>Bacteroidota</taxon>
        <taxon>Cytophagia</taxon>
        <taxon>Cytophagales</taxon>
        <taxon>Cyclobacteriaceae</taxon>
        <taxon>Algoriphagus</taxon>
    </lineage>
</organism>
<dbReference type="PROSITE" id="PS50894">
    <property type="entry name" value="HPT"/>
    <property type="match status" value="1"/>
</dbReference>
<evidence type="ECO:0000256" key="3">
    <source>
        <dbReference type="PROSITE-ProRule" id="PRU00169"/>
    </source>
</evidence>
<dbReference type="InterPro" id="IPR011006">
    <property type="entry name" value="CheY-like_superfamily"/>
</dbReference>
<evidence type="ECO:0000256" key="2">
    <source>
        <dbReference type="PROSITE-ProRule" id="PRU00110"/>
    </source>
</evidence>
<keyword evidence="1 3" id="KW-0597">Phosphoprotein</keyword>
<feature type="modified residue" description="Phosphohistidine" evidence="2">
    <location>
        <position position="187"/>
    </location>
</feature>
<dbReference type="SUPFAM" id="SSF52172">
    <property type="entry name" value="CheY-like"/>
    <property type="match status" value="1"/>
</dbReference>
<dbReference type="Proteomes" id="UP001595805">
    <property type="component" value="Unassembled WGS sequence"/>
</dbReference>
<dbReference type="InterPro" id="IPR001789">
    <property type="entry name" value="Sig_transdc_resp-reg_receiver"/>
</dbReference>
<dbReference type="Gene3D" id="1.20.120.160">
    <property type="entry name" value="HPT domain"/>
    <property type="match status" value="1"/>
</dbReference>
<dbReference type="CDD" id="cd00088">
    <property type="entry name" value="HPT"/>
    <property type="match status" value="1"/>
</dbReference>
<proteinExistence type="predicted"/>
<dbReference type="PANTHER" id="PTHR44591">
    <property type="entry name" value="STRESS RESPONSE REGULATOR PROTEIN 1"/>
    <property type="match status" value="1"/>
</dbReference>
<evidence type="ECO:0000259" key="5">
    <source>
        <dbReference type="PROSITE" id="PS50894"/>
    </source>
</evidence>
<dbReference type="PANTHER" id="PTHR44591:SF3">
    <property type="entry name" value="RESPONSE REGULATORY DOMAIN-CONTAINING PROTEIN"/>
    <property type="match status" value="1"/>
</dbReference>
<dbReference type="Gene3D" id="3.40.50.2300">
    <property type="match status" value="1"/>
</dbReference>
<evidence type="ECO:0000313" key="7">
    <source>
        <dbReference type="Proteomes" id="UP001595805"/>
    </source>
</evidence>
<dbReference type="InterPro" id="IPR036641">
    <property type="entry name" value="HPT_dom_sf"/>
</dbReference>
<evidence type="ECO:0000259" key="4">
    <source>
        <dbReference type="PROSITE" id="PS50110"/>
    </source>
</evidence>
<evidence type="ECO:0000313" key="6">
    <source>
        <dbReference type="EMBL" id="MFC3880740.1"/>
    </source>
</evidence>
<accession>A0ABV8AUU9</accession>
<keyword evidence="7" id="KW-1185">Reference proteome</keyword>
<sequence length="246" mass="27909">MQNRKKSANKILIIEDVMLHQKIFQNLLGKFYELKIANSLAEASEYLISDSPNMIIMDLHIDGYDGRYCLEYPNLSIPVLATSSTITLRPAQYKELGFSGFIKKPASAKEILKIVAEAIEMPPQQLLSKENIPLINPGVLKDLLKYNSSEKIIEIFQVFIQEARTILSEAKEALIEHNQQKFTDNLHTLKGNSGTLGAEKIHHLATSAQELARNNRLKETKDLLPELEREIQDLEITLITPQIFEI</sequence>
<feature type="domain" description="HPt" evidence="5">
    <location>
        <begin position="148"/>
        <end position="241"/>
    </location>
</feature>
<dbReference type="SMART" id="SM00448">
    <property type="entry name" value="REC"/>
    <property type="match status" value="1"/>
</dbReference>
<dbReference type="Pfam" id="PF00072">
    <property type="entry name" value="Response_reg"/>
    <property type="match status" value="1"/>
</dbReference>